<evidence type="ECO:0000259" key="4">
    <source>
        <dbReference type="PROSITE" id="PS50042"/>
    </source>
</evidence>
<evidence type="ECO:0000313" key="6">
    <source>
        <dbReference type="EMBL" id="SEP65795.1"/>
    </source>
</evidence>
<reference evidence="6 7" key="1">
    <citation type="submission" date="2016-10" db="EMBL/GenBank/DDBJ databases">
        <authorList>
            <person name="de Groot N.N."/>
        </authorList>
    </citation>
    <scope>NUCLEOTIDE SEQUENCE [LARGE SCALE GENOMIC DNA]</scope>
    <source>
        <strain evidence="6 7">DSM 25927</strain>
    </source>
</reference>
<dbReference type="InterPro" id="IPR014710">
    <property type="entry name" value="RmlC-like_jellyroll"/>
</dbReference>
<dbReference type="InterPro" id="IPR036390">
    <property type="entry name" value="WH_DNA-bd_sf"/>
</dbReference>
<keyword evidence="1" id="KW-0805">Transcription regulation</keyword>
<dbReference type="InterPro" id="IPR036388">
    <property type="entry name" value="WH-like_DNA-bd_sf"/>
</dbReference>
<evidence type="ECO:0000256" key="1">
    <source>
        <dbReference type="ARBA" id="ARBA00023015"/>
    </source>
</evidence>
<dbReference type="SMART" id="SM00100">
    <property type="entry name" value="cNMP"/>
    <property type="match status" value="1"/>
</dbReference>
<dbReference type="PANTHER" id="PTHR24567">
    <property type="entry name" value="CRP FAMILY TRANSCRIPTIONAL REGULATORY PROTEIN"/>
    <property type="match status" value="1"/>
</dbReference>
<dbReference type="SUPFAM" id="SSF46785">
    <property type="entry name" value="Winged helix' DNA-binding domain"/>
    <property type="match status" value="1"/>
</dbReference>
<dbReference type="OrthoDB" id="9126850at2"/>
<protein>
    <submittedName>
        <fullName evidence="6">CRP/FNR family transcriptional regulator, anaerobic regulatory protein</fullName>
    </submittedName>
</protein>
<dbReference type="InterPro" id="IPR018490">
    <property type="entry name" value="cNMP-bd_dom_sf"/>
</dbReference>
<gene>
    <name evidence="6" type="ORF">SAMN04488038_101102</name>
</gene>
<feature type="domain" description="Cyclic nucleotide-binding" evidence="4">
    <location>
        <begin position="47"/>
        <end position="145"/>
    </location>
</feature>
<dbReference type="AlphaFoldDB" id="A0A1H8ZN42"/>
<organism evidence="6 7">
    <name type="scientific">Solimonas aquatica</name>
    <dbReference type="NCBI Taxonomy" id="489703"/>
    <lineage>
        <taxon>Bacteria</taxon>
        <taxon>Pseudomonadati</taxon>
        <taxon>Pseudomonadota</taxon>
        <taxon>Gammaproteobacteria</taxon>
        <taxon>Nevskiales</taxon>
        <taxon>Nevskiaceae</taxon>
        <taxon>Solimonas</taxon>
    </lineage>
</organism>
<dbReference type="InterPro" id="IPR018335">
    <property type="entry name" value="Tscrpt_reg_HTH_Crp-type_CS"/>
</dbReference>
<dbReference type="EMBL" id="FOFS01000001">
    <property type="protein sequence ID" value="SEP65795.1"/>
    <property type="molecule type" value="Genomic_DNA"/>
</dbReference>
<dbReference type="InterPro" id="IPR050397">
    <property type="entry name" value="Env_Response_Regulators"/>
</dbReference>
<dbReference type="STRING" id="489703.SAMN04488038_101102"/>
<evidence type="ECO:0000313" key="7">
    <source>
        <dbReference type="Proteomes" id="UP000199233"/>
    </source>
</evidence>
<dbReference type="CDD" id="cd00092">
    <property type="entry name" value="HTH_CRP"/>
    <property type="match status" value="1"/>
</dbReference>
<dbReference type="GO" id="GO:0003677">
    <property type="term" value="F:DNA binding"/>
    <property type="evidence" value="ECO:0007669"/>
    <property type="project" value="UniProtKB-KW"/>
</dbReference>
<dbReference type="PROSITE" id="PS51063">
    <property type="entry name" value="HTH_CRP_2"/>
    <property type="match status" value="1"/>
</dbReference>
<name>A0A1H8ZN42_9GAMM</name>
<dbReference type="Gene3D" id="1.10.10.10">
    <property type="entry name" value="Winged helix-like DNA-binding domain superfamily/Winged helix DNA-binding domain"/>
    <property type="match status" value="1"/>
</dbReference>
<evidence type="ECO:0000259" key="5">
    <source>
        <dbReference type="PROSITE" id="PS51063"/>
    </source>
</evidence>
<accession>A0A1H8ZN42</accession>
<dbReference type="PROSITE" id="PS00042">
    <property type="entry name" value="HTH_CRP_1"/>
    <property type="match status" value="1"/>
</dbReference>
<keyword evidence="2" id="KW-0238">DNA-binding</keyword>
<sequence length="253" mass="27740">MTDVNNTQTVSQFPCDNCLRSGRCLGSVVVKAGADHQRASEVTVVQLQRGQPLFRTGDAANAVYVVQSGALKARRTSYEGDEEILAFRLPGDAIGLDALGQRMQNTEAVALCSTRVCRVPLEALHRELRSSPEVSEMLFDDVGREFERLHEHLQTERRPAQARIAAFLLAQLKRRQRLFGAQIDRFTLPMTRVDLGRYLALATETVSRMFTRLQQDGVISCDGNAVQVLKATALEAMAGAGAEERAPALAKAA</sequence>
<evidence type="ECO:0000256" key="3">
    <source>
        <dbReference type="ARBA" id="ARBA00023163"/>
    </source>
</evidence>
<dbReference type="Pfam" id="PF00027">
    <property type="entry name" value="cNMP_binding"/>
    <property type="match status" value="1"/>
</dbReference>
<dbReference type="RefSeq" id="WP_143068788.1">
    <property type="nucleotide sequence ID" value="NZ_FOFS01000001.1"/>
</dbReference>
<proteinExistence type="predicted"/>
<dbReference type="InterPro" id="IPR000595">
    <property type="entry name" value="cNMP-bd_dom"/>
</dbReference>
<dbReference type="SMART" id="SM00419">
    <property type="entry name" value="HTH_CRP"/>
    <property type="match status" value="1"/>
</dbReference>
<dbReference type="PROSITE" id="PS50042">
    <property type="entry name" value="CNMP_BINDING_3"/>
    <property type="match status" value="1"/>
</dbReference>
<dbReference type="Proteomes" id="UP000199233">
    <property type="component" value="Unassembled WGS sequence"/>
</dbReference>
<dbReference type="CDD" id="cd00038">
    <property type="entry name" value="CAP_ED"/>
    <property type="match status" value="1"/>
</dbReference>
<feature type="domain" description="HTH crp-type" evidence="5">
    <location>
        <begin position="158"/>
        <end position="232"/>
    </location>
</feature>
<dbReference type="Pfam" id="PF13545">
    <property type="entry name" value="HTH_Crp_2"/>
    <property type="match status" value="1"/>
</dbReference>
<dbReference type="SUPFAM" id="SSF51206">
    <property type="entry name" value="cAMP-binding domain-like"/>
    <property type="match status" value="1"/>
</dbReference>
<dbReference type="GO" id="GO:0005829">
    <property type="term" value="C:cytosol"/>
    <property type="evidence" value="ECO:0007669"/>
    <property type="project" value="TreeGrafter"/>
</dbReference>
<dbReference type="Gene3D" id="2.60.120.10">
    <property type="entry name" value="Jelly Rolls"/>
    <property type="match status" value="1"/>
</dbReference>
<evidence type="ECO:0000256" key="2">
    <source>
        <dbReference type="ARBA" id="ARBA00023125"/>
    </source>
</evidence>
<keyword evidence="3" id="KW-0804">Transcription</keyword>
<dbReference type="InterPro" id="IPR012318">
    <property type="entry name" value="HTH_CRP"/>
</dbReference>
<keyword evidence="7" id="KW-1185">Reference proteome</keyword>
<dbReference type="PRINTS" id="PR00034">
    <property type="entry name" value="HTHCRP"/>
</dbReference>
<dbReference type="GO" id="GO:0003700">
    <property type="term" value="F:DNA-binding transcription factor activity"/>
    <property type="evidence" value="ECO:0007669"/>
    <property type="project" value="InterPro"/>
</dbReference>
<dbReference type="PANTHER" id="PTHR24567:SF75">
    <property type="entry name" value="FUMARATE AND NITRATE REDUCTION REGULATORY PROTEIN"/>
    <property type="match status" value="1"/>
</dbReference>